<evidence type="ECO:0000256" key="1">
    <source>
        <dbReference type="ARBA" id="ARBA00022737"/>
    </source>
</evidence>
<reference evidence="4" key="1">
    <citation type="submission" date="2022-12" db="EMBL/GenBank/DDBJ databases">
        <title>Phocaeicola acetigenes sp. nov., isolated feces from a healthy human.</title>
        <authorList>
            <person name="Do H."/>
            <person name="Ha Y.B."/>
            <person name="Kim J.-S."/>
            <person name="Suh M.K."/>
            <person name="Kim H.S."/>
            <person name="Lee J.-S."/>
        </authorList>
    </citation>
    <scope>NUCLEOTIDE SEQUENCE</scope>
    <source>
        <strain evidence="4">KGMB11183</strain>
    </source>
</reference>
<dbReference type="Pfam" id="PF09295">
    <property type="entry name" value="ChAPs"/>
    <property type="match status" value="1"/>
</dbReference>
<dbReference type="RefSeq" id="WP_269878099.1">
    <property type="nucleotide sequence ID" value="NZ_JAPZVM010000007.1"/>
</dbReference>
<dbReference type="PANTHER" id="PTHR45586:SF1">
    <property type="entry name" value="LIPOPOLYSACCHARIDE ASSEMBLY PROTEIN B"/>
    <property type="match status" value="1"/>
</dbReference>
<sequence>MRHDLASSFNTPEFQAIKHKYEEMKQNHTHVYMESNELTHLAEYYAHQGDSKASEEVINYGLQLHPENLDILIYKCNNLVARGKINEAFFLLETIPDQNDREVRLTYANLCLERQDIESAEEVFKQLAEEEDNDTNTLLDIADIYMDANMEKMAYHWLQKAYRQAPNDIEVLESMADYHYSFKSVEQATVYYNKLLDEDPYNLYYWTELTRCYLQMGEIEQAMESVEFALTINENDLTCIEMKGYCFQLLGDGTSACKCYKQVEQSVSNKTRIRMVLMACYFIDKKYDETIQYCNKLLESNDLENFERANVYHKRAVSHLAKGEYEESEKDVINGLTYDGEFSELYLVQGELFVSEGKMIEAECSFRKAESFAMEKAETAQQAATTYMRYEHFKEAVQLYHWIEKEYPEEVKDFYSYIAFCYYRLKDEKNMLKYMVRSCFYTPESLSNPLWGEKDMGEDQDFFNLARIVLKEIQEGKINVSSFL</sequence>
<dbReference type="SUPFAM" id="SSF48452">
    <property type="entry name" value="TPR-like"/>
    <property type="match status" value="3"/>
</dbReference>
<keyword evidence="5" id="KW-1185">Reference proteome</keyword>
<gene>
    <name evidence="4" type="ORF">O6P32_08970</name>
</gene>
<keyword evidence="1" id="KW-0677">Repeat</keyword>
<evidence type="ECO:0008006" key="6">
    <source>
        <dbReference type="Google" id="ProtNLM"/>
    </source>
</evidence>
<evidence type="ECO:0000313" key="5">
    <source>
        <dbReference type="Proteomes" id="UP001141933"/>
    </source>
</evidence>
<protein>
    <recommendedName>
        <fullName evidence="6">Tetratricopeptide repeat protein</fullName>
    </recommendedName>
</protein>
<dbReference type="InterPro" id="IPR019734">
    <property type="entry name" value="TPR_rpt"/>
</dbReference>
<evidence type="ECO:0000313" key="4">
    <source>
        <dbReference type="EMBL" id="MCZ8372836.1"/>
    </source>
</evidence>
<evidence type="ECO:0000256" key="3">
    <source>
        <dbReference type="PROSITE-ProRule" id="PRU00339"/>
    </source>
</evidence>
<dbReference type="InterPro" id="IPR051012">
    <property type="entry name" value="CellSynth/LPSAsmb/PSIAsmb"/>
</dbReference>
<dbReference type="Gene3D" id="1.25.40.10">
    <property type="entry name" value="Tetratricopeptide repeat domain"/>
    <property type="match status" value="2"/>
</dbReference>
<evidence type="ECO:0000256" key="2">
    <source>
        <dbReference type="ARBA" id="ARBA00022803"/>
    </source>
</evidence>
<comment type="caution">
    <text evidence="4">The sequence shown here is derived from an EMBL/GenBank/DDBJ whole genome shotgun (WGS) entry which is preliminary data.</text>
</comment>
<dbReference type="EMBL" id="JAPZVM010000007">
    <property type="protein sequence ID" value="MCZ8372836.1"/>
    <property type="molecule type" value="Genomic_DNA"/>
</dbReference>
<dbReference type="PANTHER" id="PTHR45586">
    <property type="entry name" value="TPR REPEAT-CONTAINING PROTEIN PA4667"/>
    <property type="match status" value="1"/>
</dbReference>
<organism evidence="4 5">
    <name type="scientific">Phocaeicola acetigenes</name>
    <dbReference type="NCBI Taxonomy" id="3016083"/>
    <lineage>
        <taxon>Bacteria</taxon>
        <taxon>Pseudomonadati</taxon>
        <taxon>Bacteroidota</taxon>
        <taxon>Bacteroidia</taxon>
        <taxon>Bacteroidales</taxon>
        <taxon>Bacteroidaceae</taxon>
        <taxon>Phocaeicola</taxon>
    </lineage>
</organism>
<proteinExistence type="predicted"/>
<keyword evidence="2 3" id="KW-0802">TPR repeat</keyword>
<dbReference type="Proteomes" id="UP001141933">
    <property type="component" value="Unassembled WGS sequence"/>
</dbReference>
<dbReference type="PROSITE" id="PS50005">
    <property type="entry name" value="TPR"/>
    <property type="match status" value="1"/>
</dbReference>
<accession>A0ABT4PIJ3</accession>
<feature type="repeat" description="TPR" evidence="3">
    <location>
        <begin position="203"/>
        <end position="236"/>
    </location>
</feature>
<dbReference type="InterPro" id="IPR015374">
    <property type="entry name" value="ChAPs"/>
</dbReference>
<name>A0ABT4PIJ3_9BACT</name>
<dbReference type="SMART" id="SM00028">
    <property type="entry name" value="TPR"/>
    <property type="match status" value="7"/>
</dbReference>
<dbReference type="InterPro" id="IPR011990">
    <property type="entry name" value="TPR-like_helical_dom_sf"/>
</dbReference>